<organism evidence="5 6">
    <name type="scientific">Mobilitalea sibirica</name>
    <dbReference type="NCBI Taxonomy" id="1462919"/>
    <lineage>
        <taxon>Bacteria</taxon>
        <taxon>Bacillati</taxon>
        <taxon>Bacillota</taxon>
        <taxon>Clostridia</taxon>
        <taxon>Lachnospirales</taxon>
        <taxon>Lachnospiraceae</taxon>
        <taxon>Mobilitalea</taxon>
    </lineage>
</organism>
<dbReference type="InterPro" id="IPR029052">
    <property type="entry name" value="Metallo-depent_PP-like"/>
</dbReference>
<name>A0A8J7KSZ7_9FIRM</name>
<protein>
    <submittedName>
        <fullName evidence="5">Bifunctional metallophosphatase/5'-nucleotidase</fullName>
    </submittedName>
</protein>
<dbReference type="GO" id="GO:0016788">
    <property type="term" value="F:hydrolase activity, acting on ester bonds"/>
    <property type="evidence" value="ECO:0007669"/>
    <property type="project" value="InterPro"/>
</dbReference>
<dbReference type="Gene3D" id="3.60.21.10">
    <property type="match status" value="1"/>
</dbReference>
<keyword evidence="6" id="KW-1185">Reference proteome</keyword>
<dbReference type="Gene3D" id="3.90.780.10">
    <property type="entry name" value="5'-Nucleotidase, C-terminal domain"/>
    <property type="match status" value="1"/>
</dbReference>
<dbReference type="PANTHER" id="PTHR11575:SF24">
    <property type="entry name" value="5'-NUCLEOTIDASE"/>
    <property type="match status" value="1"/>
</dbReference>
<keyword evidence="2" id="KW-0378">Hydrolase</keyword>
<sequence length="658" mass="73867">MKRQLKYTMFLLLIFCILVQGIYISKTLAAGTDQTITILFTHDLHSNFLPIKYEQNGEIIKVGGFARLQTAIKKQKELDPEALLLDGGDYSMGTPFQTIFQHTSPELRLMGRMGYDVVTIGNHEFDYRAEGLADSLNTAKDSGEPLPQMVLSNAVFPLNKEGDMTSSLAYLKNAMDHYGIKDYTLLERKGIKIGIFGLMGEEAASMAPMSEVEFGDAVENAKRVVKILKEQEKADLIICLSHSGTNQDKSKSEDEILAKKVPEIDVILSGHTHHKYSEPLIIGNTIIGSAEEYGKNLGVIKLSSNQKDNWDLKSYELIPIHEGLAEDEEVTALVDEYKRNAEDNYFNVFNLNFDDVIARAPFSFPTQKYIEDHHQEATLGNLISDSYVYAVKRAEGENYIPIDAAIVPVGTIRSSFIQGDITTVDAFNISSLGIGADKMSGYPLISVYLTGKELKAVCEVDASVTPLMDEAQLFISGMQYTFNPNRLIFNKVTNSTLIRSEGDPWEKGQQWIEEIEDDKLYRIVAGLYSAQMLSVVGEKSFGLLKIEPKTKDGEPVNDYEAQIIYDTSGDVKSEVKEWYAIVSYLQSFPKEGGIPVIPEYYYELQGRKKVEGSRNIIALLSKPNWIAWMVYGIILILAAIIITIVVWLVRRSKRRRRK</sequence>
<evidence type="ECO:0000256" key="2">
    <source>
        <dbReference type="RuleBase" id="RU362119"/>
    </source>
</evidence>
<keyword evidence="3" id="KW-0472">Membrane</keyword>
<evidence type="ECO:0000256" key="1">
    <source>
        <dbReference type="ARBA" id="ARBA00022729"/>
    </source>
</evidence>
<dbReference type="GO" id="GO:0009166">
    <property type="term" value="P:nucleotide catabolic process"/>
    <property type="evidence" value="ECO:0007669"/>
    <property type="project" value="InterPro"/>
</dbReference>
<dbReference type="SUPFAM" id="SSF55816">
    <property type="entry name" value="5'-nucleotidase (syn. UDP-sugar hydrolase), C-terminal domain"/>
    <property type="match status" value="1"/>
</dbReference>
<dbReference type="SUPFAM" id="SSF56300">
    <property type="entry name" value="Metallo-dependent phosphatases"/>
    <property type="match status" value="1"/>
</dbReference>
<feature type="domain" description="Capsule synthesis protein CapA" evidence="4">
    <location>
        <begin position="59"/>
        <end position="289"/>
    </location>
</feature>
<dbReference type="CDD" id="cd00845">
    <property type="entry name" value="MPP_UshA_N_like"/>
    <property type="match status" value="1"/>
</dbReference>
<dbReference type="InterPro" id="IPR019079">
    <property type="entry name" value="Capsule_synth_CapA"/>
</dbReference>
<dbReference type="InterPro" id="IPR004843">
    <property type="entry name" value="Calcineurin-like_PHP"/>
</dbReference>
<dbReference type="Pfam" id="PF02872">
    <property type="entry name" value="5_nucleotid_C"/>
    <property type="match status" value="1"/>
</dbReference>
<evidence type="ECO:0000313" key="6">
    <source>
        <dbReference type="Proteomes" id="UP000623269"/>
    </source>
</evidence>
<dbReference type="InterPro" id="IPR036907">
    <property type="entry name" value="5'-Nucleotdase_C_sf"/>
</dbReference>
<accession>A0A8J7KSZ7</accession>
<gene>
    <name evidence="5" type="ORF">I5677_07965</name>
</gene>
<dbReference type="GO" id="GO:0000166">
    <property type="term" value="F:nucleotide binding"/>
    <property type="evidence" value="ECO:0007669"/>
    <property type="project" value="UniProtKB-KW"/>
</dbReference>
<keyword evidence="2" id="KW-0547">Nucleotide-binding</keyword>
<dbReference type="PANTHER" id="PTHR11575">
    <property type="entry name" value="5'-NUCLEOTIDASE-RELATED"/>
    <property type="match status" value="1"/>
</dbReference>
<evidence type="ECO:0000256" key="3">
    <source>
        <dbReference type="SAM" id="Phobius"/>
    </source>
</evidence>
<keyword evidence="1" id="KW-0732">Signal</keyword>
<proteinExistence type="inferred from homology"/>
<dbReference type="Proteomes" id="UP000623269">
    <property type="component" value="Unassembled WGS sequence"/>
</dbReference>
<dbReference type="RefSeq" id="WP_197661040.1">
    <property type="nucleotide sequence ID" value="NZ_JAEAGR010000006.1"/>
</dbReference>
<dbReference type="AlphaFoldDB" id="A0A8J7KSZ7"/>
<evidence type="ECO:0000259" key="4">
    <source>
        <dbReference type="SMART" id="SM00854"/>
    </source>
</evidence>
<dbReference type="InterPro" id="IPR006146">
    <property type="entry name" value="5'-Nucleotdase_CS"/>
</dbReference>
<comment type="caution">
    <text evidence="5">The sequence shown here is derived from an EMBL/GenBank/DDBJ whole genome shotgun (WGS) entry which is preliminary data.</text>
</comment>
<dbReference type="EMBL" id="JAEAGR010000006">
    <property type="protein sequence ID" value="MBH1940821.1"/>
    <property type="molecule type" value="Genomic_DNA"/>
</dbReference>
<dbReference type="InterPro" id="IPR006179">
    <property type="entry name" value="5_nucleotidase/apyrase"/>
</dbReference>
<dbReference type="PRINTS" id="PR01607">
    <property type="entry name" value="APYRASEFAMLY"/>
</dbReference>
<dbReference type="SMART" id="SM00854">
    <property type="entry name" value="PGA_cap"/>
    <property type="match status" value="1"/>
</dbReference>
<reference evidence="5" key="1">
    <citation type="submission" date="2020-12" db="EMBL/GenBank/DDBJ databases">
        <title>M. sibirica DSM 26468T genome.</title>
        <authorList>
            <person name="Thieme N."/>
            <person name="Rettenmaier R."/>
            <person name="Zverlov V."/>
            <person name="Liebl W."/>
        </authorList>
    </citation>
    <scope>NUCLEOTIDE SEQUENCE</scope>
    <source>
        <strain evidence="5">DSM 26468</strain>
    </source>
</reference>
<dbReference type="Pfam" id="PF00149">
    <property type="entry name" value="Metallophos"/>
    <property type="match status" value="1"/>
</dbReference>
<dbReference type="InterPro" id="IPR008334">
    <property type="entry name" value="5'-Nucleotdase_C"/>
</dbReference>
<evidence type="ECO:0000313" key="5">
    <source>
        <dbReference type="EMBL" id="MBH1940821.1"/>
    </source>
</evidence>
<feature type="transmembrane region" description="Helical" evidence="3">
    <location>
        <begin position="625"/>
        <end position="649"/>
    </location>
</feature>
<comment type="similarity">
    <text evidence="2">Belongs to the 5'-nucleotidase family.</text>
</comment>
<keyword evidence="3" id="KW-0812">Transmembrane</keyword>
<dbReference type="PROSITE" id="PS00786">
    <property type="entry name" value="5_NUCLEOTIDASE_2"/>
    <property type="match status" value="1"/>
</dbReference>
<dbReference type="GO" id="GO:0046872">
    <property type="term" value="F:metal ion binding"/>
    <property type="evidence" value="ECO:0007669"/>
    <property type="project" value="InterPro"/>
</dbReference>
<keyword evidence="3" id="KW-1133">Transmembrane helix</keyword>